<sequence>MEVKYCGISDKSLGCCSPFLCFCCKRYQSIRFNWMRRRYSWRLAFFYRLLTAVAVFGTLMTLVLYLLIKSLSFFKNYRCGEQAISLIGVNFIIMICIMSTTGILCIMMSRILDMFGNFSIAEFMSLGKWISRLGFMSKWGPWVVAILADCWLIVSFINTVWIFAAPNDWCSRRWNAQAIVAVDNCRLWYKGNVKCLSTEQNQQNAESGLVTTCNDGDELLAQKFLSFTPKEGSTDCSFQDLSVCRAYANLREGKAVDWNEAPLDRCLGDDVVSPDSFHDSLSESSDLYRYLLIYVQGWTITLMGVVCFFIYTKVSSKFDSLFYQPKTKHSNLLFRLGAPQTPFAD</sequence>
<name>U6M1R7_EIMMA</name>
<organism evidence="2 3">
    <name type="scientific">Eimeria maxima</name>
    <name type="common">Coccidian parasite</name>
    <dbReference type="NCBI Taxonomy" id="5804"/>
    <lineage>
        <taxon>Eukaryota</taxon>
        <taxon>Sar</taxon>
        <taxon>Alveolata</taxon>
        <taxon>Apicomplexa</taxon>
        <taxon>Conoidasida</taxon>
        <taxon>Coccidia</taxon>
        <taxon>Eucoccidiorida</taxon>
        <taxon>Eimeriorina</taxon>
        <taxon>Eimeriidae</taxon>
        <taxon>Eimeria</taxon>
    </lineage>
</organism>
<dbReference type="OrthoDB" id="328211at2759"/>
<reference evidence="2" key="2">
    <citation type="submission" date="2013-10" db="EMBL/GenBank/DDBJ databases">
        <authorList>
            <person name="Aslett M."/>
        </authorList>
    </citation>
    <scope>NUCLEOTIDE SEQUENCE [LARGE SCALE GENOMIC DNA]</scope>
    <source>
        <strain evidence="2">Weybridge</strain>
    </source>
</reference>
<keyword evidence="1" id="KW-0472">Membrane</keyword>
<keyword evidence="1" id="KW-1133">Transmembrane helix</keyword>
<dbReference type="GeneID" id="25335275"/>
<dbReference type="VEuPathDB" id="ToxoDB:EMWEY_00012890"/>
<protein>
    <submittedName>
        <fullName evidence="2">Uncharacterized protein</fullName>
    </submittedName>
</protein>
<gene>
    <name evidence="2" type="ORF">EMWEY_00012890</name>
</gene>
<dbReference type="EMBL" id="HG719430">
    <property type="protein sequence ID" value="CDJ57966.1"/>
    <property type="molecule type" value="Genomic_DNA"/>
</dbReference>
<evidence type="ECO:0000256" key="1">
    <source>
        <dbReference type="SAM" id="Phobius"/>
    </source>
</evidence>
<reference evidence="2" key="1">
    <citation type="submission" date="2013-10" db="EMBL/GenBank/DDBJ databases">
        <title>Genomic analysis of the causative agents of coccidiosis in chickens.</title>
        <authorList>
            <person name="Reid A.J."/>
            <person name="Blake D."/>
            <person name="Billington K."/>
            <person name="Browne H."/>
            <person name="Dunn M."/>
            <person name="Hung S."/>
            <person name="Kawahara F."/>
            <person name="Miranda-Saavedra D."/>
            <person name="Mourier T."/>
            <person name="Nagra H."/>
            <person name="Otto T.D."/>
            <person name="Rawlings N."/>
            <person name="Sanchez A."/>
            <person name="Sanders M."/>
            <person name="Subramaniam C."/>
            <person name="Tay Y."/>
            <person name="Dear P."/>
            <person name="Doerig C."/>
            <person name="Gruber A."/>
            <person name="Parkinson J."/>
            <person name="Shirley M."/>
            <person name="Wan K.L."/>
            <person name="Berriman M."/>
            <person name="Tomley F."/>
            <person name="Pain A."/>
        </authorList>
    </citation>
    <scope>NUCLEOTIDE SEQUENCE [LARGE SCALE GENOMIC DNA]</scope>
    <source>
        <strain evidence="2">Weybridge</strain>
    </source>
</reference>
<dbReference type="AlphaFoldDB" id="U6M1R7"/>
<feature type="transmembrane region" description="Helical" evidence="1">
    <location>
        <begin position="45"/>
        <end position="68"/>
    </location>
</feature>
<dbReference type="OMA" id="NICTLYK"/>
<keyword evidence="1" id="KW-0812">Transmembrane</keyword>
<evidence type="ECO:0000313" key="3">
    <source>
        <dbReference type="Proteomes" id="UP000030763"/>
    </source>
</evidence>
<dbReference type="Proteomes" id="UP000030763">
    <property type="component" value="Unassembled WGS sequence"/>
</dbReference>
<keyword evidence="3" id="KW-1185">Reference proteome</keyword>
<feature type="transmembrane region" description="Helical" evidence="1">
    <location>
        <begin position="142"/>
        <end position="164"/>
    </location>
</feature>
<feature type="transmembrane region" description="Helical" evidence="1">
    <location>
        <begin position="291"/>
        <end position="311"/>
    </location>
</feature>
<evidence type="ECO:0000313" key="2">
    <source>
        <dbReference type="EMBL" id="CDJ57966.1"/>
    </source>
</evidence>
<proteinExistence type="predicted"/>
<feature type="transmembrane region" description="Helical" evidence="1">
    <location>
        <begin position="83"/>
        <end position="104"/>
    </location>
</feature>
<accession>U6M1R7</accession>
<dbReference type="RefSeq" id="XP_013334614.1">
    <property type="nucleotide sequence ID" value="XM_013479160.1"/>
</dbReference>